<accession>A0ABQ0A4K9</accession>
<proteinExistence type="predicted"/>
<evidence type="ECO:0000313" key="3">
    <source>
        <dbReference type="Proteomes" id="UP001465153"/>
    </source>
</evidence>
<evidence type="ECO:0000313" key="2">
    <source>
        <dbReference type="EMBL" id="GAA6166589.1"/>
    </source>
</evidence>
<feature type="region of interest" description="Disordered" evidence="1">
    <location>
        <begin position="207"/>
        <end position="234"/>
    </location>
</feature>
<name>A0ABQ0A4K9_9GAMM</name>
<feature type="compositionally biased region" description="Basic and acidic residues" evidence="1">
    <location>
        <begin position="214"/>
        <end position="234"/>
    </location>
</feature>
<organism evidence="2 3">
    <name type="scientific">Sessilibacter corallicola</name>
    <dbReference type="NCBI Taxonomy" id="2904075"/>
    <lineage>
        <taxon>Bacteria</taxon>
        <taxon>Pseudomonadati</taxon>
        <taxon>Pseudomonadota</taxon>
        <taxon>Gammaproteobacteria</taxon>
        <taxon>Cellvibrionales</taxon>
        <taxon>Cellvibrionaceae</taxon>
        <taxon>Sessilibacter</taxon>
    </lineage>
</organism>
<protein>
    <submittedName>
        <fullName evidence="2">Uncharacterized protein</fullName>
    </submittedName>
</protein>
<evidence type="ECO:0000256" key="1">
    <source>
        <dbReference type="SAM" id="MobiDB-lite"/>
    </source>
</evidence>
<comment type="caution">
    <text evidence="2">The sequence shown here is derived from an EMBL/GenBank/DDBJ whole genome shotgun (WGS) entry which is preliminary data.</text>
</comment>
<reference evidence="2 3" key="1">
    <citation type="submission" date="2024-04" db="EMBL/GenBank/DDBJ databases">
        <title>Draft genome sequence of Sessilibacter corallicola NBRC 116591.</title>
        <authorList>
            <person name="Miyakawa T."/>
            <person name="Kusuya Y."/>
            <person name="Miura T."/>
        </authorList>
    </citation>
    <scope>NUCLEOTIDE SEQUENCE [LARGE SCALE GENOMIC DNA]</scope>
    <source>
        <strain evidence="2 3">KU-00831-HH</strain>
    </source>
</reference>
<dbReference type="Proteomes" id="UP001465153">
    <property type="component" value="Unassembled WGS sequence"/>
</dbReference>
<gene>
    <name evidence="2" type="ORF">NBRC116591_03990</name>
</gene>
<sequence length="234" mass="24401">MVDNMADQKFDIVFRGDIVIGKPLTQVKKNLAHLFKIPPEKVGALFSGKSVVLKKGVDAATAKKYQTVLTKAGAVTSVVAQAAEGQSEKPRTRKLTIAPLGVNIAPRSAGNAKTDQPAAIDTSGISLKAQSGNLMDASEVTAEEAEQVALPTWDVADVGSDIGDGSQQAETPPLPVPDFDVAEAGAQMGQAKEVTAAIDVSKVDFDVAPAGSDMGEKKSDKKPLNPNTDHLKLS</sequence>
<dbReference type="EMBL" id="BAABWN010000001">
    <property type="protein sequence ID" value="GAA6166589.1"/>
    <property type="molecule type" value="Genomic_DNA"/>
</dbReference>
<keyword evidence="3" id="KW-1185">Reference proteome</keyword>